<organism evidence="2 3">
    <name type="scientific">Bugula neritina</name>
    <name type="common">Brown bryozoan</name>
    <name type="synonym">Sertularia neritina</name>
    <dbReference type="NCBI Taxonomy" id="10212"/>
    <lineage>
        <taxon>Eukaryota</taxon>
        <taxon>Metazoa</taxon>
        <taxon>Spiralia</taxon>
        <taxon>Lophotrochozoa</taxon>
        <taxon>Bryozoa</taxon>
        <taxon>Gymnolaemata</taxon>
        <taxon>Cheilostomatida</taxon>
        <taxon>Flustrina</taxon>
        <taxon>Buguloidea</taxon>
        <taxon>Bugulidae</taxon>
        <taxon>Bugula</taxon>
    </lineage>
</organism>
<reference evidence="2" key="1">
    <citation type="submission" date="2020-06" db="EMBL/GenBank/DDBJ databases">
        <title>Draft genome of Bugula neritina, a colonial animal packing powerful symbionts and potential medicines.</title>
        <authorList>
            <person name="Rayko M."/>
        </authorList>
    </citation>
    <scope>NUCLEOTIDE SEQUENCE [LARGE SCALE GENOMIC DNA]</scope>
    <source>
        <strain evidence="2">Kwan_BN1</strain>
    </source>
</reference>
<keyword evidence="1" id="KW-0732">Signal</keyword>
<feature type="chain" id="PRO_5029695246" description="SUEL-type lectin domain-containing protein" evidence="1">
    <location>
        <begin position="20"/>
        <end position="190"/>
    </location>
</feature>
<dbReference type="InterPro" id="IPR043159">
    <property type="entry name" value="Lectin_gal-bd_sf"/>
</dbReference>
<evidence type="ECO:0000313" key="3">
    <source>
        <dbReference type="Proteomes" id="UP000593567"/>
    </source>
</evidence>
<proteinExistence type="predicted"/>
<evidence type="ECO:0008006" key="4">
    <source>
        <dbReference type="Google" id="ProtNLM"/>
    </source>
</evidence>
<name>A0A7J7IVJ9_BUGNE</name>
<gene>
    <name evidence="2" type="ORF">EB796_024258</name>
</gene>
<protein>
    <recommendedName>
        <fullName evidence="4">SUEL-type lectin domain-containing protein</fullName>
    </recommendedName>
</protein>
<evidence type="ECO:0000313" key="2">
    <source>
        <dbReference type="EMBL" id="KAF6017434.1"/>
    </source>
</evidence>
<accession>A0A7J7IVJ9</accession>
<dbReference type="Gene3D" id="2.60.120.740">
    <property type="match status" value="1"/>
</dbReference>
<evidence type="ECO:0000256" key="1">
    <source>
        <dbReference type="SAM" id="SignalP"/>
    </source>
</evidence>
<dbReference type="EMBL" id="VXIV02003394">
    <property type="protein sequence ID" value="KAF6017434.1"/>
    <property type="molecule type" value="Genomic_DNA"/>
</dbReference>
<comment type="caution">
    <text evidence="2">The sequence shown here is derived from an EMBL/GenBank/DDBJ whole genome shotgun (WGS) entry which is preliminary data.</text>
</comment>
<feature type="signal peptide" evidence="1">
    <location>
        <begin position="1"/>
        <end position="19"/>
    </location>
</feature>
<dbReference type="Proteomes" id="UP000593567">
    <property type="component" value="Unassembled WGS sequence"/>
</dbReference>
<keyword evidence="3" id="KW-1185">Reference proteome</keyword>
<dbReference type="AlphaFoldDB" id="A0A7J7IVJ9"/>
<sequence>MISSVLLTILAKATPVVHTASACLNVGNQVTLRCPSTNYHIDVKSVSYAHTPNNDCNNTVANNDCFQISAILFQKAQIACKGTSLCLLEVVTLQQFSDILADFSGEYIQPSFNNCAVNNQLISSGTTNTMQVKYECVEYEFCNAISASVPDLTIATKGFPAKSVTNSSCSVNSSLKMLTCTFCMVMHIAT</sequence>